<dbReference type="InterPro" id="IPR006680">
    <property type="entry name" value="Amidohydro-rel"/>
</dbReference>
<evidence type="ECO:0000313" key="3">
    <source>
        <dbReference type="Proteomes" id="UP000192536"/>
    </source>
</evidence>
<protein>
    <submittedName>
        <fullName evidence="2">2-pyrone-4,6-dicarboxylate hydrolase</fullName>
    </submittedName>
</protein>
<dbReference type="InterPro" id="IPR032466">
    <property type="entry name" value="Metal_Hydrolase"/>
</dbReference>
<gene>
    <name evidence="2" type="ORF">BS640_18390</name>
</gene>
<comment type="caution">
    <text evidence="2">The sequence shown here is derived from an EMBL/GenBank/DDBJ whole genome shotgun (WGS) entry which is preliminary data.</text>
</comment>
<dbReference type="GO" id="GO:0016787">
    <property type="term" value="F:hydrolase activity"/>
    <property type="evidence" value="ECO:0007669"/>
    <property type="project" value="UniProtKB-KW"/>
</dbReference>
<evidence type="ECO:0000313" key="2">
    <source>
        <dbReference type="EMBL" id="ORJ24058.1"/>
    </source>
</evidence>
<dbReference type="InterPro" id="IPR052358">
    <property type="entry name" value="Aro_Compnd_Degr_Hydrolases"/>
</dbReference>
<dbReference type="RefSeq" id="WP_017490142.1">
    <property type="nucleotide sequence ID" value="NZ_CAUQAZ010000017.1"/>
</dbReference>
<dbReference type="Proteomes" id="UP000192536">
    <property type="component" value="Unassembled WGS sequence"/>
</dbReference>
<sequence length="276" mass="31061">MSIFDQPKIDTHHHVFDPINFPYIADTAYRPEGHEIGTVEYYQSVMQAYNIRHSLIVGPTSGYNTDSRCLLDALEKGNGRFRGIAVVPFDSSLERLAELKQAGVVGIALNVAMLGVDPFIAFDDMMGKLAELNMFAAIQVQDDQLLALMPMLARSRTKLLFDHSGRPDVSAGLQQPAFQSLLSLGDSGRCWVKLSGLSKFSRQPFPYGDGHAYQHALLEAFGADQCMWGSDWPFLRAEHRMDLGTLLMLVERLFPDENTQRKIMWETPKRLFGFKD</sequence>
<dbReference type="Gene3D" id="3.20.20.140">
    <property type="entry name" value="Metal-dependent hydrolases"/>
    <property type="match status" value="1"/>
</dbReference>
<evidence type="ECO:0000259" key="1">
    <source>
        <dbReference type="Pfam" id="PF04909"/>
    </source>
</evidence>
<accession>A0A1X0WB94</accession>
<dbReference type="AlphaFoldDB" id="A0A1X0WB94"/>
<dbReference type="STRING" id="1646377.BS640_18390"/>
<dbReference type="PANTHER" id="PTHR35563">
    <property type="entry name" value="BARREL METAL-DEPENDENT HYDROLASE, PUTATIVE (AFU_ORTHOLOGUE AFUA_1G16240)-RELATED"/>
    <property type="match status" value="1"/>
</dbReference>
<dbReference type="GeneID" id="93565232"/>
<feature type="domain" description="Amidohydrolase-related" evidence="1">
    <location>
        <begin position="9"/>
        <end position="274"/>
    </location>
</feature>
<dbReference type="SUPFAM" id="SSF51556">
    <property type="entry name" value="Metallo-dependent hydrolases"/>
    <property type="match status" value="1"/>
</dbReference>
<name>A0A1X0WB94_9GAMM</name>
<keyword evidence="3" id="KW-1185">Reference proteome</keyword>
<dbReference type="Pfam" id="PF04909">
    <property type="entry name" value="Amidohydro_2"/>
    <property type="match status" value="1"/>
</dbReference>
<reference evidence="2 3" key="1">
    <citation type="journal article" date="2017" name="Int. J. Syst. Evol. Microbiol.">
        <title>Rouxiella badensis sp. nov. and Rouxiella silvae sp. nov. isolated from peat bog soil in Germany and emendation of the genus description.</title>
        <authorList>
            <person name="Le Fleche-Mateos A."/>
            <person name="Kugler J.H."/>
            <person name="Hansen S.H."/>
            <person name="Syldatk C."/>
            <person name="Hausmann R."/>
            <person name="Lomprez F."/>
            <person name="Vandenbogaert M."/>
            <person name="Manuguerra J.C."/>
            <person name="Grimont P.A."/>
        </authorList>
    </citation>
    <scope>NUCLEOTIDE SEQUENCE [LARGE SCALE GENOMIC DNA]</scope>
    <source>
        <strain evidence="2 3">DSM 100043</strain>
    </source>
</reference>
<dbReference type="PANTHER" id="PTHR35563:SF2">
    <property type="entry name" value="BARREL METAL-DEPENDENT HYDROLASE, PUTATIVE (AFU_ORTHOLOGUE AFUA_1G16240)-RELATED"/>
    <property type="match status" value="1"/>
</dbReference>
<organism evidence="2 3">
    <name type="scientific">Rouxiella badensis</name>
    <dbReference type="NCBI Taxonomy" id="1646377"/>
    <lineage>
        <taxon>Bacteria</taxon>
        <taxon>Pseudomonadati</taxon>
        <taxon>Pseudomonadota</taxon>
        <taxon>Gammaproteobacteria</taxon>
        <taxon>Enterobacterales</taxon>
        <taxon>Yersiniaceae</taxon>
        <taxon>Rouxiella</taxon>
    </lineage>
</organism>
<keyword evidence="2" id="KW-0378">Hydrolase</keyword>
<dbReference type="EMBL" id="MRWE01000036">
    <property type="protein sequence ID" value="ORJ24058.1"/>
    <property type="molecule type" value="Genomic_DNA"/>
</dbReference>
<proteinExistence type="predicted"/>